<comment type="cofactor">
    <cofactor evidence="8">
        <name>Mg(2+)</name>
        <dbReference type="ChEBI" id="CHEBI:18420"/>
    </cofactor>
</comment>
<feature type="binding site" evidence="8">
    <location>
        <position position="24"/>
    </location>
    <ligand>
        <name>GTP</name>
        <dbReference type="ChEBI" id="CHEBI:37565"/>
    </ligand>
</feature>
<dbReference type="PANTHER" id="PTHR19136:SF81">
    <property type="entry name" value="MOLYBDENUM COFACTOR GUANYLYLTRANSFERASE"/>
    <property type="match status" value="1"/>
</dbReference>
<evidence type="ECO:0000256" key="5">
    <source>
        <dbReference type="ARBA" id="ARBA00022842"/>
    </source>
</evidence>
<comment type="caution">
    <text evidence="8">Lacks conserved residue(s) required for the propagation of feature annotation.</text>
</comment>
<keyword evidence="10" id="KW-0548">Nucleotidyltransferase</keyword>
<organism evidence="10 11">
    <name type="scientific">Pigmentiphaga aceris</name>
    <dbReference type="NCBI Taxonomy" id="1940612"/>
    <lineage>
        <taxon>Bacteria</taxon>
        <taxon>Pseudomonadati</taxon>
        <taxon>Pseudomonadota</taxon>
        <taxon>Betaproteobacteria</taxon>
        <taxon>Burkholderiales</taxon>
        <taxon>Alcaligenaceae</taxon>
        <taxon>Pigmentiphaga</taxon>
    </lineage>
</organism>
<dbReference type="Proteomes" id="UP000325161">
    <property type="component" value="Chromosome"/>
</dbReference>
<evidence type="ECO:0000256" key="7">
    <source>
        <dbReference type="ARBA" id="ARBA00023150"/>
    </source>
</evidence>
<accession>A0A5C0B3W8</accession>
<dbReference type="PANTHER" id="PTHR19136">
    <property type="entry name" value="MOLYBDENUM COFACTOR GUANYLYLTRANSFERASE"/>
    <property type="match status" value="1"/>
</dbReference>
<dbReference type="OrthoDB" id="9788394at2"/>
<dbReference type="Pfam" id="PF12804">
    <property type="entry name" value="NTP_transf_3"/>
    <property type="match status" value="1"/>
</dbReference>
<evidence type="ECO:0000313" key="10">
    <source>
        <dbReference type="EMBL" id="QEI09332.1"/>
    </source>
</evidence>
<dbReference type="GO" id="GO:0005737">
    <property type="term" value="C:cytoplasm"/>
    <property type="evidence" value="ECO:0007669"/>
    <property type="project" value="UniProtKB-SubCell"/>
</dbReference>
<dbReference type="CDD" id="cd02503">
    <property type="entry name" value="MobA"/>
    <property type="match status" value="1"/>
</dbReference>
<dbReference type="GO" id="GO:0005525">
    <property type="term" value="F:GTP binding"/>
    <property type="evidence" value="ECO:0007669"/>
    <property type="project" value="UniProtKB-UniRule"/>
</dbReference>
<dbReference type="EMBL" id="CP043046">
    <property type="protein sequence ID" value="QEI09332.1"/>
    <property type="molecule type" value="Genomic_DNA"/>
</dbReference>
<keyword evidence="5 8" id="KW-0460">Magnesium</keyword>
<dbReference type="GO" id="GO:1902758">
    <property type="term" value="P:bis(molybdopterin guanine dinucleotide)molybdenum biosynthetic process"/>
    <property type="evidence" value="ECO:0007669"/>
    <property type="project" value="TreeGrafter"/>
</dbReference>
<comment type="subunit">
    <text evidence="8">Monomer.</text>
</comment>
<evidence type="ECO:0000256" key="1">
    <source>
        <dbReference type="ARBA" id="ARBA00022490"/>
    </source>
</evidence>
<dbReference type="InterPro" id="IPR013482">
    <property type="entry name" value="Molybde_CF_guanTrfase"/>
</dbReference>
<gene>
    <name evidence="8 10" type="primary">mobA</name>
    <name evidence="10" type="ORF">FXN63_14800</name>
</gene>
<evidence type="ECO:0000256" key="3">
    <source>
        <dbReference type="ARBA" id="ARBA00022723"/>
    </source>
</evidence>
<comment type="domain">
    <text evidence="8">The N-terminal domain determines nucleotide recognition and specific binding, while the C-terminal domain determines the specific binding to the target protein.</text>
</comment>
<dbReference type="EC" id="2.7.7.77" evidence="8"/>
<evidence type="ECO:0000256" key="4">
    <source>
        <dbReference type="ARBA" id="ARBA00022741"/>
    </source>
</evidence>
<proteinExistence type="inferred from homology"/>
<dbReference type="AlphaFoldDB" id="A0A5C0B3W8"/>
<dbReference type="NCBIfam" id="TIGR02665">
    <property type="entry name" value="molyb_mobA"/>
    <property type="match status" value="1"/>
</dbReference>
<evidence type="ECO:0000259" key="9">
    <source>
        <dbReference type="Pfam" id="PF12804"/>
    </source>
</evidence>
<evidence type="ECO:0000256" key="6">
    <source>
        <dbReference type="ARBA" id="ARBA00023134"/>
    </source>
</evidence>
<feature type="binding site" evidence="8">
    <location>
        <begin position="11"/>
        <end position="13"/>
    </location>
    <ligand>
        <name>GTP</name>
        <dbReference type="ChEBI" id="CHEBI:37565"/>
    </ligand>
</feature>
<evidence type="ECO:0000313" key="11">
    <source>
        <dbReference type="Proteomes" id="UP000325161"/>
    </source>
</evidence>
<keyword evidence="4 8" id="KW-0547">Nucleotide-binding</keyword>
<keyword evidence="3 8" id="KW-0479">Metal-binding</keyword>
<sequence length="201" mass="21393">MPTHDIAGLILAGGQGSRMGGVDKGLQDLHGRPLVAHVHERLAAQVATVLISANRHHDQYRAWSSQVLPDNIADYPGPLAGIEAALTALASQAPALPWLATVPCDAPCLPANLIERLATAAANQQCHVAIAHHGDRVHPVFALIHIDSLPALRAYIATGRRRADGWYADLPHAYADFSDGKDAFINVNTHEELAALSSAQK</sequence>
<keyword evidence="11" id="KW-1185">Reference proteome</keyword>
<dbReference type="Gene3D" id="3.90.550.10">
    <property type="entry name" value="Spore Coat Polysaccharide Biosynthesis Protein SpsA, Chain A"/>
    <property type="match status" value="1"/>
</dbReference>
<dbReference type="GO" id="GO:0046872">
    <property type="term" value="F:metal ion binding"/>
    <property type="evidence" value="ECO:0007669"/>
    <property type="project" value="UniProtKB-KW"/>
</dbReference>
<keyword evidence="2 8" id="KW-0808">Transferase</keyword>
<comment type="similarity">
    <text evidence="8">Belongs to the MobA family.</text>
</comment>
<dbReference type="GO" id="GO:0061603">
    <property type="term" value="F:molybdenum cofactor guanylyltransferase activity"/>
    <property type="evidence" value="ECO:0007669"/>
    <property type="project" value="UniProtKB-EC"/>
</dbReference>
<feature type="binding site" evidence="8">
    <location>
        <position position="105"/>
    </location>
    <ligand>
        <name>Mg(2+)</name>
        <dbReference type="ChEBI" id="CHEBI:18420"/>
    </ligand>
</feature>
<protein>
    <recommendedName>
        <fullName evidence="8">Molybdenum cofactor guanylyltransferase</fullName>
        <shortName evidence="8">MoCo guanylyltransferase</shortName>
        <ecNumber evidence="8">2.7.7.77</ecNumber>
    </recommendedName>
    <alternativeName>
        <fullName evidence="8">GTP:molybdopterin guanylyltransferase</fullName>
    </alternativeName>
    <alternativeName>
        <fullName evidence="8">Mo-MPT guanylyltransferase</fullName>
    </alternativeName>
    <alternativeName>
        <fullName evidence="8">Molybdopterin guanylyltransferase</fullName>
    </alternativeName>
    <alternativeName>
        <fullName evidence="8">Molybdopterin-guanine dinucleotide synthase</fullName>
        <shortName evidence="8">MGD synthase</shortName>
    </alternativeName>
</protein>
<evidence type="ECO:0000256" key="8">
    <source>
        <dbReference type="HAMAP-Rule" id="MF_00316"/>
    </source>
</evidence>
<reference evidence="10 11" key="1">
    <citation type="submission" date="2019-08" db="EMBL/GenBank/DDBJ databases">
        <title>Amphibian skin-associated Pigmentiphaga: genome sequence and occurrence across geography and hosts.</title>
        <authorList>
            <person name="Bletz M.C."/>
            <person name="Bunk B."/>
            <person name="Sproeer C."/>
            <person name="Biwer P."/>
            <person name="Reiter S."/>
            <person name="Rabemananjara F.C.E."/>
            <person name="Schulz S."/>
            <person name="Overmann J."/>
            <person name="Vences M."/>
        </authorList>
    </citation>
    <scope>NUCLEOTIDE SEQUENCE [LARGE SCALE GENOMIC DNA]</scope>
    <source>
        <strain evidence="10 11">Mada1488</strain>
    </source>
</reference>
<name>A0A5C0B3W8_9BURK</name>
<feature type="domain" description="MobA-like NTP transferase" evidence="9">
    <location>
        <begin position="8"/>
        <end position="163"/>
    </location>
</feature>
<keyword evidence="6 8" id="KW-0342">GTP-binding</keyword>
<dbReference type="InterPro" id="IPR025877">
    <property type="entry name" value="MobA-like_NTP_Trfase"/>
</dbReference>
<dbReference type="InterPro" id="IPR029044">
    <property type="entry name" value="Nucleotide-diphossugar_trans"/>
</dbReference>
<comment type="subcellular location">
    <subcellularLocation>
        <location evidence="8">Cytoplasm</location>
    </subcellularLocation>
</comment>
<comment type="catalytic activity">
    <reaction evidence="8">
        <text>Mo-molybdopterin + GTP + H(+) = Mo-molybdopterin guanine dinucleotide + diphosphate</text>
        <dbReference type="Rhea" id="RHEA:34243"/>
        <dbReference type="ChEBI" id="CHEBI:15378"/>
        <dbReference type="ChEBI" id="CHEBI:33019"/>
        <dbReference type="ChEBI" id="CHEBI:37565"/>
        <dbReference type="ChEBI" id="CHEBI:71302"/>
        <dbReference type="ChEBI" id="CHEBI:71310"/>
        <dbReference type="EC" id="2.7.7.77"/>
    </reaction>
</comment>
<evidence type="ECO:0000256" key="2">
    <source>
        <dbReference type="ARBA" id="ARBA00022679"/>
    </source>
</evidence>
<feature type="binding site" evidence="8">
    <location>
        <position position="70"/>
    </location>
    <ligand>
        <name>GTP</name>
        <dbReference type="ChEBI" id="CHEBI:37565"/>
    </ligand>
</feature>
<dbReference type="KEGG" id="pacr:FXN63_14800"/>
<feature type="binding site" evidence="8">
    <location>
        <position position="105"/>
    </location>
    <ligand>
        <name>GTP</name>
        <dbReference type="ChEBI" id="CHEBI:37565"/>
    </ligand>
</feature>
<comment type="function">
    <text evidence="8">Transfers a GMP moiety from GTP to Mo-molybdopterin (Mo-MPT) cofactor (Moco or molybdenum cofactor) to form Mo-molybdopterin guanine dinucleotide (Mo-MGD) cofactor.</text>
</comment>
<dbReference type="SUPFAM" id="SSF53448">
    <property type="entry name" value="Nucleotide-diphospho-sugar transferases"/>
    <property type="match status" value="1"/>
</dbReference>
<dbReference type="HAMAP" id="MF_00316">
    <property type="entry name" value="MobA"/>
    <property type="match status" value="1"/>
</dbReference>
<keyword evidence="7 8" id="KW-0501">Molybdenum cofactor biosynthesis</keyword>
<keyword evidence="1 8" id="KW-0963">Cytoplasm</keyword>